<reference evidence="1" key="1">
    <citation type="submission" date="2014-11" db="EMBL/GenBank/DDBJ databases">
        <authorList>
            <person name="Amaro Gonzalez C."/>
        </authorList>
    </citation>
    <scope>NUCLEOTIDE SEQUENCE</scope>
</reference>
<dbReference type="EMBL" id="GBXM01099835">
    <property type="protein sequence ID" value="JAH08742.1"/>
    <property type="molecule type" value="Transcribed_RNA"/>
</dbReference>
<protein>
    <submittedName>
        <fullName evidence="1">Uncharacterized protein</fullName>
    </submittedName>
</protein>
<proteinExistence type="predicted"/>
<sequence length="81" mass="9645">MQRRKKSVFSPTEMFLDYMRLCTVMLHCYAFSMPATIHSHSFPKSLTGVYFSLIYILMRNKYYSIKYWELRVIDCGAILDS</sequence>
<evidence type="ECO:0000313" key="1">
    <source>
        <dbReference type="EMBL" id="JAH08742.1"/>
    </source>
</evidence>
<name>A0A0E9PWV4_ANGAN</name>
<accession>A0A0E9PWV4</accession>
<dbReference type="AlphaFoldDB" id="A0A0E9PWV4"/>
<reference evidence="1" key="2">
    <citation type="journal article" date="2015" name="Fish Shellfish Immunol.">
        <title>Early steps in the European eel (Anguilla anguilla)-Vibrio vulnificus interaction in the gills: Role of the RtxA13 toxin.</title>
        <authorList>
            <person name="Callol A."/>
            <person name="Pajuelo D."/>
            <person name="Ebbesson L."/>
            <person name="Teles M."/>
            <person name="MacKenzie S."/>
            <person name="Amaro C."/>
        </authorList>
    </citation>
    <scope>NUCLEOTIDE SEQUENCE</scope>
</reference>
<organism evidence="1">
    <name type="scientific">Anguilla anguilla</name>
    <name type="common">European freshwater eel</name>
    <name type="synonym">Muraena anguilla</name>
    <dbReference type="NCBI Taxonomy" id="7936"/>
    <lineage>
        <taxon>Eukaryota</taxon>
        <taxon>Metazoa</taxon>
        <taxon>Chordata</taxon>
        <taxon>Craniata</taxon>
        <taxon>Vertebrata</taxon>
        <taxon>Euteleostomi</taxon>
        <taxon>Actinopterygii</taxon>
        <taxon>Neopterygii</taxon>
        <taxon>Teleostei</taxon>
        <taxon>Anguilliformes</taxon>
        <taxon>Anguillidae</taxon>
        <taxon>Anguilla</taxon>
    </lineage>
</organism>